<gene>
    <name evidence="1" type="ORF">OHB29_04670</name>
</gene>
<proteinExistence type="predicted"/>
<evidence type="ECO:0000313" key="1">
    <source>
        <dbReference type="EMBL" id="WUG92376.1"/>
    </source>
</evidence>
<dbReference type="Proteomes" id="UP001341259">
    <property type="component" value="Chromosome"/>
</dbReference>
<evidence type="ECO:0000313" key="2">
    <source>
        <dbReference type="Proteomes" id="UP001341259"/>
    </source>
</evidence>
<organism evidence="1 2">
    <name type="scientific">Streptomyces violaceus</name>
    <name type="common">Streptomyces venezuelae</name>
    <dbReference type="NCBI Taxonomy" id="1936"/>
    <lineage>
        <taxon>Bacteria</taxon>
        <taxon>Bacillati</taxon>
        <taxon>Actinomycetota</taxon>
        <taxon>Actinomycetes</taxon>
        <taxon>Kitasatosporales</taxon>
        <taxon>Streptomycetaceae</taxon>
        <taxon>Streptomyces</taxon>
    </lineage>
</organism>
<sequence length="64" mass="6825">MNRELNACGFSSETIAAEYETDAALVEAGMDMADPYFLAAFAAEDAQRVLDYEAAAAQQDGARS</sequence>
<protein>
    <submittedName>
        <fullName evidence="1">Uncharacterized protein</fullName>
    </submittedName>
</protein>
<accession>A0ABZ1NKZ7</accession>
<name>A0ABZ1NKZ7_STRVL</name>
<dbReference type="EMBL" id="CP107906">
    <property type="protein sequence ID" value="WUG92376.1"/>
    <property type="molecule type" value="Genomic_DNA"/>
</dbReference>
<reference evidence="1 2" key="1">
    <citation type="submission" date="2022-10" db="EMBL/GenBank/DDBJ databases">
        <title>The complete genomes of actinobacterial strains from the NBC collection.</title>
        <authorList>
            <person name="Joergensen T.S."/>
            <person name="Alvarez Arevalo M."/>
            <person name="Sterndorff E.B."/>
            <person name="Faurdal D."/>
            <person name="Vuksanovic O."/>
            <person name="Mourched A.-S."/>
            <person name="Charusanti P."/>
            <person name="Shaw S."/>
            <person name="Blin K."/>
            <person name="Weber T."/>
        </authorList>
    </citation>
    <scope>NUCLEOTIDE SEQUENCE [LARGE SCALE GENOMIC DNA]</scope>
    <source>
        <strain evidence="1 2">NBC_00456</strain>
    </source>
</reference>
<keyword evidence="2" id="KW-1185">Reference proteome</keyword>
<dbReference type="RefSeq" id="WP_328336798.1">
    <property type="nucleotide sequence ID" value="NZ_CP107906.1"/>
</dbReference>